<feature type="compositionally biased region" description="Basic and acidic residues" evidence="1">
    <location>
        <begin position="1"/>
        <end position="12"/>
    </location>
</feature>
<reference evidence="3 4" key="1">
    <citation type="submission" date="2018-08" db="EMBL/GenBank/DDBJ databases">
        <title>Recombination of ecologically and evolutionarily significant loci maintains genetic cohesion in the Pseudomonas syringae species complex.</title>
        <authorList>
            <person name="Dillon M."/>
            <person name="Thakur S."/>
            <person name="Almeida R.N.D."/>
            <person name="Weir B.S."/>
            <person name="Guttman D.S."/>
        </authorList>
    </citation>
    <scope>NUCLEOTIDE SEQUENCE [LARGE SCALE GENOMIC DNA]</scope>
    <source>
        <strain evidence="3 4">ICMP 9749</strain>
    </source>
</reference>
<dbReference type="InterPro" id="IPR036866">
    <property type="entry name" value="RibonucZ/Hydroxyglut_hydro"/>
</dbReference>
<accession>A0A3M5TVW5</accession>
<evidence type="ECO:0000259" key="2">
    <source>
        <dbReference type="Pfam" id="PF12706"/>
    </source>
</evidence>
<gene>
    <name evidence="3" type="ORF">ALP32_100835</name>
</gene>
<dbReference type="Gene3D" id="3.60.15.10">
    <property type="entry name" value="Ribonuclease Z/Hydroxyacylglutathione hydrolase-like"/>
    <property type="match status" value="1"/>
</dbReference>
<dbReference type="AlphaFoldDB" id="A0A3M5TVW5"/>
<feature type="domain" description="Metallo-beta-lactamase" evidence="2">
    <location>
        <begin position="118"/>
        <end position="310"/>
    </location>
</feature>
<evidence type="ECO:0000313" key="3">
    <source>
        <dbReference type="EMBL" id="RMU37088.1"/>
    </source>
</evidence>
<dbReference type="InterPro" id="IPR001279">
    <property type="entry name" value="Metallo-B-lactamas"/>
</dbReference>
<name>A0A3M5TVW5_9PSED</name>
<dbReference type="PANTHER" id="PTHR15032:SF4">
    <property type="entry name" value="N-ACYL-PHOSPHATIDYLETHANOLAMINE-HYDROLYZING PHOSPHOLIPASE D"/>
    <property type="match status" value="1"/>
</dbReference>
<dbReference type="Proteomes" id="UP000281514">
    <property type="component" value="Unassembled WGS sequence"/>
</dbReference>
<comment type="caution">
    <text evidence="3">The sequence shown here is derived from an EMBL/GenBank/DDBJ whole genome shotgun (WGS) entry which is preliminary data.</text>
</comment>
<dbReference type="GO" id="GO:0005737">
    <property type="term" value="C:cytoplasm"/>
    <property type="evidence" value="ECO:0007669"/>
    <property type="project" value="TreeGrafter"/>
</dbReference>
<dbReference type="Pfam" id="PF12706">
    <property type="entry name" value="Lactamase_B_2"/>
    <property type="match status" value="1"/>
</dbReference>
<organism evidence="3 4">
    <name type="scientific">Pseudomonas avellanae</name>
    <dbReference type="NCBI Taxonomy" id="46257"/>
    <lineage>
        <taxon>Bacteria</taxon>
        <taxon>Pseudomonadati</taxon>
        <taxon>Pseudomonadota</taxon>
        <taxon>Gammaproteobacteria</taxon>
        <taxon>Pseudomonadales</taxon>
        <taxon>Pseudomonadaceae</taxon>
        <taxon>Pseudomonas</taxon>
    </lineage>
</organism>
<dbReference type="PANTHER" id="PTHR15032">
    <property type="entry name" value="N-ACYL-PHOSPHATIDYLETHANOLAMINE-HYDROLYZING PHOSPHOLIPASE D"/>
    <property type="match status" value="1"/>
</dbReference>
<sequence length="390" mass="44697">MLQRDSRTKYARLEPQPVPRSQQIMASTHPKKDVSSLPVLSRHEGRYQNHTPMKPLGFFRMLGIFWDQAFNKPKDTRPAGDIPVQPLSRQQLLAAPNNTVYRLGHSTVLLKLRNRFWLTDPVFAERASPVQWAGPQRFHQPPISLEELPPITGVILSHNHYDHLDHMAIKALVDKTEHFLAPLGVGDKLIEWGVPAHKVQQLDWWQSTEVAGITFVATPSQHFSGRTLRDSNRSLWASWVMIDDDQRIFFSGDSGYFDGFKTIGEQYGPFDLTLMETGAYNVEWPQVHMQPEQTLQAHLDLRGRWLLPIHNGTFDLAMHAWHEPFDRILALAWEQNVSITTPMMGQPFYLQYPCRAMTWWLGVDEAVAPESTQAHPASGERSCNCRRQNA</sequence>
<feature type="region of interest" description="Disordered" evidence="1">
    <location>
        <begin position="1"/>
        <end position="39"/>
    </location>
</feature>
<evidence type="ECO:0000313" key="4">
    <source>
        <dbReference type="Proteomes" id="UP000281514"/>
    </source>
</evidence>
<dbReference type="EMBL" id="RBTX01000212">
    <property type="protein sequence ID" value="RMU37088.1"/>
    <property type="molecule type" value="Genomic_DNA"/>
</dbReference>
<dbReference type="SUPFAM" id="SSF56281">
    <property type="entry name" value="Metallo-hydrolase/oxidoreductase"/>
    <property type="match status" value="1"/>
</dbReference>
<protein>
    <submittedName>
        <fullName evidence="3">Outer membrane protein romA</fullName>
    </submittedName>
</protein>
<evidence type="ECO:0000256" key="1">
    <source>
        <dbReference type="SAM" id="MobiDB-lite"/>
    </source>
</evidence>
<proteinExistence type="predicted"/>